<dbReference type="SUPFAM" id="SSF81345">
    <property type="entry name" value="ABC transporter involved in vitamin B12 uptake, BtuC"/>
    <property type="match status" value="1"/>
</dbReference>
<evidence type="ECO:0000256" key="1">
    <source>
        <dbReference type="ARBA" id="ARBA00004651"/>
    </source>
</evidence>
<evidence type="ECO:0000256" key="2">
    <source>
        <dbReference type="ARBA" id="ARBA00007935"/>
    </source>
</evidence>
<dbReference type="InterPro" id="IPR037294">
    <property type="entry name" value="ABC_BtuC-like"/>
</dbReference>
<feature type="transmembrane region" description="Helical" evidence="8">
    <location>
        <begin position="101"/>
        <end position="120"/>
    </location>
</feature>
<dbReference type="CDD" id="cd06550">
    <property type="entry name" value="TM_ABC_iron-siderophores_like"/>
    <property type="match status" value="1"/>
</dbReference>
<keyword evidence="6 8" id="KW-1133">Transmembrane helix</keyword>
<dbReference type="Proteomes" id="UP000215145">
    <property type="component" value="Unassembled WGS sequence"/>
</dbReference>
<feature type="transmembrane region" description="Helical" evidence="8">
    <location>
        <begin position="323"/>
        <end position="340"/>
    </location>
</feature>
<feature type="transmembrane region" description="Helical" evidence="8">
    <location>
        <begin position="253"/>
        <end position="277"/>
    </location>
</feature>
<keyword evidence="5 8" id="KW-0812">Transmembrane</keyword>
<evidence type="ECO:0000256" key="3">
    <source>
        <dbReference type="ARBA" id="ARBA00022448"/>
    </source>
</evidence>
<feature type="transmembrane region" description="Helical" evidence="8">
    <location>
        <begin position="17"/>
        <end position="36"/>
    </location>
</feature>
<evidence type="ECO:0000256" key="8">
    <source>
        <dbReference type="SAM" id="Phobius"/>
    </source>
</evidence>
<evidence type="ECO:0000256" key="7">
    <source>
        <dbReference type="ARBA" id="ARBA00023136"/>
    </source>
</evidence>
<dbReference type="Gene3D" id="1.10.3470.10">
    <property type="entry name" value="ABC transporter involved in vitamin B12 uptake, BtuC"/>
    <property type="match status" value="1"/>
</dbReference>
<dbReference type="GO" id="GO:0022857">
    <property type="term" value="F:transmembrane transporter activity"/>
    <property type="evidence" value="ECO:0007669"/>
    <property type="project" value="InterPro"/>
</dbReference>
<protein>
    <submittedName>
        <fullName evidence="9">Iron ABC transporter permease</fullName>
    </submittedName>
</protein>
<dbReference type="InterPro" id="IPR000522">
    <property type="entry name" value="ABC_transptr_permease_BtuC"/>
</dbReference>
<feature type="transmembrane region" description="Helical" evidence="8">
    <location>
        <begin position="126"/>
        <end position="150"/>
    </location>
</feature>
<evidence type="ECO:0000256" key="5">
    <source>
        <dbReference type="ARBA" id="ARBA00022692"/>
    </source>
</evidence>
<proteinExistence type="inferred from homology"/>
<dbReference type="AlphaFoldDB" id="A0A229NZN5"/>
<dbReference type="FunFam" id="1.10.3470.10:FF:000001">
    <property type="entry name" value="Vitamin B12 ABC transporter permease BtuC"/>
    <property type="match status" value="1"/>
</dbReference>
<dbReference type="PANTHER" id="PTHR30472">
    <property type="entry name" value="FERRIC ENTEROBACTIN TRANSPORT SYSTEM PERMEASE PROTEIN"/>
    <property type="match status" value="1"/>
</dbReference>
<dbReference type="OrthoDB" id="9811721at2"/>
<comment type="similarity">
    <text evidence="2">Belongs to the binding-protein-dependent transport system permease family. FecCD subfamily.</text>
</comment>
<feature type="transmembrane region" description="Helical" evidence="8">
    <location>
        <begin position="204"/>
        <end position="224"/>
    </location>
</feature>
<accession>A0A229NZN5</accession>
<gene>
    <name evidence="9" type="ORF">CGZ75_00845</name>
</gene>
<evidence type="ECO:0000256" key="4">
    <source>
        <dbReference type="ARBA" id="ARBA00022475"/>
    </source>
</evidence>
<keyword evidence="10" id="KW-1185">Reference proteome</keyword>
<dbReference type="PANTHER" id="PTHR30472:SF64">
    <property type="entry name" value="IRON(3+)-HYDROXAMATE IMPORT SYSTEM PERMEASE PROTEIN FHUG"/>
    <property type="match status" value="1"/>
</dbReference>
<reference evidence="9 10" key="1">
    <citation type="submission" date="2017-07" db="EMBL/GenBank/DDBJ databases">
        <title>Paenibacillus herberti R33 genome sequencing and assembly.</title>
        <authorList>
            <person name="Su W."/>
        </authorList>
    </citation>
    <scope>NUCLEOTIDE SEQUENCE [LARGE SCALE GENOMIC DNA]</scope>
    <source>
        <strain evidence="9 10">R33</strain>
    </source>
</reference>
<dbReference type="GO" id="GO:0033214">
    <property type="term" value="P:siderophore-iron import into cell"/>
    <property type="evidence" value="ECO:0007669"/>
    <property type="project" value="TreeGrafter"/>
</dbReference>
<keyword evidence="7 8" id="KW-0472">Membrane</keyword>
<keyword evidence="3" id="KW-0813">Transport</keyword>
<comment type="caution">
    <text evidence="9">The sequence shown here is derived from an EMBL/GenBank/DDBJ whole genome shotgun (WGS) entry which is preliminary data.</text>
</comment>
<name>A0A229NZN5_9BACL</name>
<keyword evidence="4" id="KW-1003">Cell membrane</keyword>
<evidence type="ECO:0000256" key="6">
    <source>
        <dbReference type="ARBA" id="ARBA00022989"/>
    </source>
</evidence>
<feature type="transmembrane region" description="Helical" evidence="8">
    <location>
        <begin position="162"/>
        <end position="184"/>
    </location>
</feature>
<evidence type="ECO:0000313" key="10">
    <source>
        <dbReference type="Proteomes" id="UP000215145"/>
    </source>
</evidence>
<feature type="transmembrane region" description="Helical" evidence="8">
    <location>
        <begin position="69"/>
        <end position="89"/>
    </location>
</feature>
<dbReference type="Pfam" id="PF01032">
    <property type="entry name" value="FecCD"/>
    <property type="match status" value="1"/>
</dbReference>
<dbReference type="GO" id="GO:0005886">
    <property type="term" value="C:plasma membrane"/>
    <property type="evidence" value="ECO:0007669"/>
    <property type="project" value="UniProtKB-SubCell"/>
</dbReference>
<sequence>MDTEMLHQSARRRRSKALFMLAVLLILIAIVFLISMNAGSFRMSAGTVLNTLFGGGTDKEELILFEFRLPRICIALLVGAGLALSGCVLQGISRNGLSDPGILGINAGSGLVVLLFIAFYPTTDAAPVFALPILALVGACVTALIIFGLAYKKGEGIMPSRLILTGIAIAAAISSVTIVLMLRISPEKYQFAATWMAGSIWGSTWTFVLALLPWVIVLGAYMMVKARSLNVLALGDQLASGLGARVGGDRSRLLLVAAGLAGACVAVSGGIGFVGLIGPHIARRLVGPRHEALLPTSALCGALLMLVADTVSRALPMSSEIPTGIVVAVIGAPYFLYLMARSRA</sequence>
<organism evidence="9 10">
    <name type="scientific">Paenibacillus herberti</name>
    <dbReference type="NCBI Taxonomy" id="1619309"/>
    <lineage>
        <taxon>Bacteria</taxon>
        <taxon>Bacillati</taxon>
        <taxon>Bacillota</taxon>
        <taxon>Bacilli</taxon>
        <taxon>Bacillales</taxon>
        <taxon>Paenibacillaceae</taxon>
        <taxon>Paenibacillus</taxon>
    </lineage>
</organism>
<comment type="subcellular location">
    <subcellularLocation>
        <location evidence="1">Cell membrane</location>
        <topology evidence="1">Multi-pass membrane protein</topology>
    </subcellularLocation>
</comment>
<dbReference type="EMBL" id="NMUQ01000001">
    <property type="protein sequence ID" value="OXM15327.1"/>
    <property type="molecule type" value="Genomic_DNA"/>
</dbReference>
<evidence type="ECO:0000313" key="9">
    <source>
        <dbReference type="EMBL" id="OXM15327.1"/>
    </source>
</evidence>
<dbReference type="RefSeq" id="WP_089522266.1">
    <property type="nucleotide sequence ID" value="NZ_NMUQ01000001.1"/>
</dbReference>